<dbReference type="Pfam" id="PF13450">
    <property type="entry name" value="NAD_binding_8"/>
    <property type="match status" value="1"/>
</dbReference>
<dbReference type="Pfam" id="PF00743">
    <property type="entry name" value="FMO-like"/>
    <property type="match status" value="1"/>
</dbReference>
<keyword evidence="3" id="KW-0285">Flavoprotein</keyword>
<dbReference type="Gene3D" id="3.50.50.60">
    <property type="entry name" value="FAD/NAD(P)-binding domain"/>
    <property type="match status" value="2"/>
</dbReference>
<comment type="similarity">
    <text evidence="2">Belongs to the FAD-binding monooxygenase family.</text>
</comment>
<reference evidence="8 9" key="1">
    <citation type="submission" date="2017-07" db="EMBL/GenBank/DDBJ databases">
        <title>Genome Sequence of Sulfitobacter pseudonitzschiae Strain SMR1 Isolated from a culture of the Diatom Skeletonema marinoi.</title>
        <authorList>
            <person name="Topel M."/>
            <person name="Pinder M.I.M."/>
            <person name="Johansson O.N."/>
            <person name="Kourtchenko O."/>
            <person name="Godhe A."/>
            <person name="Clarke A.K."/>
        </authorList>
    </citation>
    <scope>NUCLEOTIDE SEQUENCE [LARGE SCALE GENOMIC DNA]</scope>
    <source>
        <strain evidence="8 9">SMR1</strain>
        <plasmid evidence="8 9">pSMR1-3</plasmid>
    </source>
</reference>
<dbReference type="InterPro" id="IPR051820">
    <property type="entry name" value="FAD-binding_MO"/>
</dbReference>
<evidence type="ECO:0000256" key="2">
    <source>
        <dbReference type="ARBA" id="ARBA00010139"/>
    </source>
</evidence>
<evidence type="ECO:0000256" key="3">
    <source>
        <dbReference type="ARBA" id="ARBA00022630"/>
    </source>
</evidence>
<organism evidence="8 9">
    <name type="scientific">Pseudosulfitobacter pseudonitzschiae</name>
    <dbReference type="NCBI Taxonomy" id="1402135"/>
    <lineage>
        <taxon>Bacteria</taxon>
        <taxon>Pseudomonadati</taxon>
        <taxon>Pseudomonadota</taxon>
        <taxon>Alphaproteobacteria</taxon>
        <taxon>Rhodobacterales</taxon>
        <taxon>Roseobacteraceae</taxon>
        <taxon>Pseudosulfitobacter</taxon>
    </lineage>
</organism>
<dbReference type="SUPFAM" id="SSF51905">
    <property type="entry name" value="FAD/NAD(P)-binding domain"/>
    <property type="match status" value="1"/>
</dbReference>
<name>A0A221K7N6_9RHOB</name>
<evidence type="ECO:0000313" key="9">
    <source>
        <dbReference type="Proteomes" id="UP000199754"/>
    </source>
</evidence>
<dbReference type="InterPro" id="IPR036188">
    <property type="entry name" value="FAD/NAD-bd_sf"/>
</dbReference>
<dbReference type="PANTHER" id="PTHR43872:SF1">
    <property type="entry name" value="MONOOXYGENASE, PUTATIVE (AFU_ORTHOLOGUE AFUA_8G02570)-RELATED"/>
    <property type="match status" value="1"/>
</dbReference>
<dbReference type="Proteomes" id="UP000199754">
    <property type="component" value="Plasmid pSMR1-3"/>
</dbReference>
<dbReference type="EC" id="1.14.13.-" evidence="8"/>
<dbReference type="RefSeq" id="WP_089423013.1">
    <property type="nucleotide sequence ID" value="NZ_CP022418.1"/>
</dbReference>
<keyword evidence="8" id="KW-0614">Plasmid</keyword>
<comment type="cofactor">
    <cofactor evidence="1">
        <name>FAD</name>
        <dbReference type="ChEBI" id="CHEBI:57692"/>
    </cofactor>
</comment>
<dbReference type="OrthoDB" id="312624at2"/>
<dbReference type="AlphaFoldDB" id="A0A221K7N6"/>
<dbReference type="PANTHER" id="PTHR43872">
    <property type="entry name" value="MONOOXYGENASE, PUTATIVE (AFU_ORTHOLOGUE AFUA_8G02570)-RELATED"/>
    <property type="match status" value="1"/>
</dbReference>
<proteinExistence type="inferred from homology"/>
<keyword evidence="5" id="KW-0521">NADP</keyword>
<dbReference type="GO" id="GO:0004499">
    <property type="term" value="F:N,N-dimethylaniline monooxygenase activity"/>
    <property type="evidence" value="ECO:0007669"/>
    <property type="project" value="InterPro"/>
</dbReference>
<dbReference type="EMBL" id="CP022418">
    <property type="protein sequence ID" value="ASM74989.1"/>
    <property type="molecule type" value="Genomic_DNA"/>
</dbReference>
<dbReference type="GO" id="GO:0050660">
    <property type="term" value="F:flavin adenine dinucleotide binding"/>
    <property type="evidence" value="ECO:0007669"/>
    <property type="project" value="InterPro"/>
</dbReference>
<keyword evidence="4" id="KW-0274">FAD</keyword>
<protein>
    <submittedName>
        <fullName evidence="8">FAD-containing monooxygenase EthA</fullName>
        <ecNumber evidence="8">1.14.13.-</ecNumber>
    </submittedName>
</protein>
<keyword evidence="6 8" id="KW-0560">Oxidoreductase</keyword>
<evidence type="ECO:0000256" key="4">
    <source>
        <dbReference type="ARBA" id="ARBA00022827"/>
    </source>
</evidence>
<dbReference type="GO" id="GO:0050661">
    <property type="term" value="F:NADP binding"/>
    <property type="evidence" value="ECO:0007669"/>
    <property type="project" value="InterPro"/>
</dbReference>
<evidence type="ECO:0000256" key="7">
    <source>
        <dbReference type="ARBA" id="ARBA00023033"/>
    </source>
</evidence>
<gene>
    <name evidence="8" type="primary">ethA</name>
    <name evidence="8" type="ORF">SULPSESMR1_04263</name>
</gene>
<keyword evidence="7 8" id="KW-0503">Monooxygenase</keyword>
<dbReference type="InterPro" id="IPR020946">
    <property type="entry name" value="Flavin_mOase-like"/>
</dbReference>
<dbReference type="KEGG" id="spse:SULPSESMR1_04263"/>
<evidence type="ECO:0000256" key="1">
    <source>
        <dbReference type="ARBA" id="ARBA00001974"/>
    </source>
</evidence>
<evidence type="ECO:0000256" key="6">
    <source>
        <dbReference type="ARBA" id="ARBA00023002"/>
    </source>
</evidence>
<sequence length="505" mass="56381">MAQPHYDVLVVGAGLSGIGVSRYIRKACPQKSLAILETKPRIGGTWDLFRYPGIRSDSDMHTMGYAFKPWTNAKAIADGGSILNYVRETAQENGLVEHIQFERKVISADYDSRSQRWTLQVDHNGQREVMTCGFLFSCAGYYRHDKGYLPEWDGYDDYKGTLVHPQFWPEDLDYAGKTVAIIGSGATAVTLTPAMAETAAHVYQVQRSPTYVMSRPAEDKFANTARKFLPERVAYAATRWRTILGGRKRRKAMAANLEGTRKLLIGGVAQGVGDGVDWKTHFVPRYMPGQQRICAVPDGDLFRVLRDKRATMVTGTINRFTETGIEMTDGTTIDADIIVTATGLVMQFLGGISVSVDGQDVDPAKLLIYKGFMYSNLPNLVYFTGYTNASWTLKVDLVAEFACRLLRFMDSKGHTQVVPVATDNDFSKISSALKFISGYVVRTAHLLPKHGASFPWVHEQDYMWDRKTLKRGRFDDGTLQFSNGQPVTFPPLQRKTSDDVEIAAE</sequence>
<dbReference type="FunFam" id="3.50.50.60:FF:000228">
    <property type="entry name" value="FAD-containing monooxygenase EthA"/>
    <property type="match status" value="1"/>
</dbReference>
<keyword evidence="9" id="KW-1185">Reference proteome</keyword>
<accession>A0A221K7N6</accession>
<evidence type="ECO:0000256" key="5">
    <source>
        <dbReference type="ARBA" id="ARBA00022857"/>
    </source>
</evidence>
<geneLocation type="plasmid" evidence="8 9">
    <name>pSMR1-3</name>
</geneLocation>
<evidence type="ECO:0000313" key="8">
    <source>
        <dbReference type="EMBL" id="ASM74989.1"/>
    </source>
</evidence>